<dbReference type="CDD" id="cd02696">
    <property type="entry name" value="MurNAc-LAA"/>
    <property type="match status" value="1"/>
</dbReference>
<reference evidence="4" key="2">
    <citation type="submission" date="2021-04" db="EMBL/GenBank/DDBJ databases">
        <authorList>
            <person name="Gilroy R."/>
        </authorList>
    </citation>
    <scope>NUCLEOTIDE SEQUENCE</scope>
    <source>
        <strain evidence="4">ChiSjej1B19-8411</strain>
    </source>
</reference>
<dbReference type="EMBL" id="DXEX01000159">
    <property type="protein sequence ID" value="HIX59516.1"/>
    <property type="molecule type" value="Genomic_DNA"/>
</dbReference>
<dbReference type="PANTHER" id="PTHR30404:SF0">
    <property type="entry name" value="N-ACETYLMURAMOYL-L-ALANINE AMIDASE AMIC"/>
    <property type="match status" value="1"/>
</dbReference>
<keyword evidence="1 4" id="KW-0378">Hydrolase</keyword>
<dbReference type="GO" id="GO:0009253">
    <property type="term" value="P:peptidoglycan catabolic process"/>
    <property type="evidence" value="ECO:0007669"/>
    <property type="project" value="InterPro"/>
</dbReference>
<dbReference type="GO" id="GO:0008745">
    <property type="term" value="F:N-acetylmuramoyl-L-alanine amidase activity"/>
    <property type="evidence" value="ECO:0007669"/>
    <property type="project" value="UniProtKB-EC"/>
</dbReference>
<reference evidence="4" key="1">
    <citation type="journal article" date="2021" name="PeerJ">
        <title>Extensive microbial diversity within the chicken gut microbiome revealed by metagenomics and culture.</title>
        <authorList>
            <person name="Gilroy R."/>
            <person name="Ravi A."/>
            <person name="Getino M."/>
            <person name="Pursley I."/>
            <person name="Horton D.L."/>
            <person name="Alikhan N.F."/>
            <person name="Baker D."/>
            <person name="Gharbi K."/>
            <person name="Hall N."/>
            <person name="Watson M."/>
            <person name="Adriaenssens E.M."/>
            <person name="Foster-Nyarko E."/>
            <person name="Jarju S."/>
            <person name="Secka A."/>
            <person name="Antonio M."/>
            <person name="Oren A."/>
            <person name="Chaudhuri R.R."/>
            <person name="La Ragione R."/>
            <person name="Hildebrand F."/>
            <person name="Pallen M.J."/>
        </authorList>
    </citation>
    <scope>NUCLEOTIDE SEQUENCE</scope>
    <source>
        <strain evidence="4">ChiSjej1B19-8411</strain>
    </source>
</reference>
<dbReference type="InterPro" id="IPR050695">
    <property type="entry name" value="N-acetylmuramoyl_amidase_3"/>
</dbReference>
<gene>
    <name evidence="4" type="ORF">IAA45_07370</name>
</gene>
<feature type="signal peptide" evidence="2">
    <location>
        <begin position="1"/>
        <end position="26"/>
    </location>
</feature>
<dbReference type="EC" id="3.5.1.28" evidence="4"/>
<protein>
    <submittedName>
        <fullName evidence="4">N-acetylmuramoyl-L-alanine amidase</fullName>
        <ecNumber evidence="4">3.5.1.28</ecNumber>
    </submittedName>
</protein>
<evidence type="ECO:0000313" key="5">
    <source>
        <dbReference type="Proteomes" id="UP000886817"/>
    </source>
</evidence>
<evidence type="ECO:0000259" key="3">
    <source>
        <dbReference type="SMART" id="SM00646"/>
    </source>
</evidence>
<dbReference type="InterPro" id="IPR002508">
    <property type="entry name" value="MurNAc-LAA_cat"/>
</dbReference>
<dbReference type="GO" id="GO:0030288">
    <property type="term" value="C:outer membrane-bounded periplasmic space"/>
    <property type="evidence" value="ECO:0007669"/>
    <property type="project" value="TreeGrafter"/>
</dbReference>
<dbReference type="Proteomes" id="UP000886817">
    <property type="component" value="Unassembled WGS sequence"/>
</dbReference>
<evidence type="ECO:0000256" key="1">
    <source>
        <dbReference type="ARBA" id="ARBA00022801"/>
    </source>
</evidence>
<feature type="domain" description="MurNAc-LAA" evidence="3">
    <location>
        <begin position="107"/>
        <end position="219"/>
    </location>
</feature>
<dbReference type="PANTHER" id="PTHR30404">
    <property type="entry name" value="N-ACETYLMURAMOYL-L-ALANINE AMIDASE"/>
    <property type="match status" value="1"/>
</dbReference>
<comment type="caution">
    <text evidence="4">The sequence shown here is derived from an EMBL/GenBank/DDBJ whole genome shotgun (WGS) entry which is preliminary data.</text>
</comment>
<dbReference type="SMART" id="SM00646">
    <property type="entry name" value="Ami_3"/>
    <property type="match status" value="1"/>
</dbReference>
<dbReference type="AlphaFoldDB" id="A0A9D2B3V1"/>
<dbReference type="Gene3D" id="3.40.630.40">
    <property type="entry name" value="Zn-dependent exopeptidases"/>
    <property type="match status" value="1"/>
</dbReference>
<feature type="chain" id="PRO_5039434463" evidence="2">
    <location>
        <begin position="27"/>
        <end position="228"/>
    </location>
</feature>
<proteinExistence type="predicted"/>
<dbReference type="SUPFAM" id="SSF53187">
    <property type="entry name" value="Zn-dependent exopeptidases"/>
    <property type="match status" value="1"/>
</dbReference>
<evidence type="ECO:0000256" key="2">
    <source>
        <dbReference type="SAM" id="SignalP"/>
    </source>
</evidence>
<sequence length="228" mass="24943">MKRYIELAMTAVLLACVWLLSREAAAVSNMAETKTVIVVDAGHGGVDGGMAGTDGVDEKDINLSIAWKLRDALKDSGFEVIMTREGDEGLYEEGSSQKKVQDLQNRCKIIAEASPALTVSIHQNSYTDPSVCGPQVFYYSTSQEGKRLAEVLQEVLNQALSADNGRKAKGNDSYYLLKRSEGVLNIVECGFLTNPKEAELLQEEAYQQKVADALCLGIRQYLSEEPRG</sequence>
<accession>A0A9D2B3V1</accession>
<organism evidence="4 5">
    <name type="scientific">Candidatus Blautia gallistercoris</name>
    <dbReference type="NCBI Taxonomy" id="2838490"/>
    <lineage>
        <taxon>Bacteria</taxon>
        <taxon>Bacillati</taxon>
        <taxon>Bacillota</taxon>
        <taxon>Clostridia</taxon>
        <taxon>Lachnospirales</taxon>
        <taxon>Lachnospiraceae</taxon>
        <taxon>Blautia</taxon>
    </lineage>
</organism>
<keyword evidence="2" id="KW-0732">Signal</keyword>
<evidence type="ECO:0000313" key="4">
    <source>
        <dbReference type="EMBL" id="HIX59516.1"/>
    </source>
</evidence>
<name>A0A9D2B3V1_9FIRM</name>
<dbReference type="Pfam" id="PF01520">
    <property type="entry name" value="Amidase_3"/>
    <property type="match status" value="1"/>
</dbReference>